<dbReference type="InterPro" id="IPR016040">
    <property type="entry name" value="NAD(P)-bd_dom"/>
</dbReference>
<dbReference type="InterPro" id="IPR036291">
    <property type="entry name" value="NAD(P)-bd_dom_sf"/>
</dbReference>
<accession>U2KTC9</accession>
<dbReference type="PATRIC" id="fig|1227275.3.peg.361"/>
<dbReference type="SUPFAM" id="SSF51735">
    <property type="entry name" value="NAD(P)-binding Rossmann-fold domains"/>
    <property type="match status" value="1"/>
</dbReference>
<dbReference type="CDD" id="cd05243">
    <property type="entry name" value="SDR_a5"/>
    <property type="match status" value="1"/>
</dbReference>
<evidence type="ECO:0000313" key="3">
    <source>
        <dbReference type="Proteomes" id="UP000016617"/>
    </source>
</evidence>
<dbReference type="EMBL" id="AWVA01000022">
    <property type="protein sequence ID" value="ERJ78088.1"/>
    <property type="molecule type" value="Genomic_DNA"/>
</dbReference>
<dbReference type="Pfam" id="PF13460">
    <property type="entry name" value="NAD_binding_10"/>
    <property type="match status" value="1"/>
</dbReference>
<protein>
    <submittedName>
        <fullName evidence="2">NAD dependent epimerase/dehydratase family protein</fullName>
    </submittedName>
</protein>
<dbReference type="Proteomes" id="UP000016617">
    <property type="component" value="Unassembled WGS sequence"/>
</dbReference>
<name>U2KTC9_9STRE</name>
<gene>
    <name evidence="2" type="ORF">HMPREF1557_00410</name>
</gene>
<dbReference type="PANTHER" id="PTHR15020">
    <property type="entry name" value="FLAVIN REDUCTASE-RELATED"/>
    <property type="match status" value="1"/>
</dbReference>
<organism evidence="2 3">
    <name type="scientific">Streptococcus sobrinus W1703</name>
    <dbReference type="NCBI Taxonomy" id="1227275"/>
    <lineage>
        <taxon>Bacteria</taxon>
        <taxon>Bacillati</taxon>
        <taxon>Bacillota</taxon>
        <taxon>Bacilli</taxon>
        <taxon>Lactobacillales</taxon>
        <taxon>Streptococcaceae</taxon>
        <taxon>Streptococcus</taxon>
    </lineage>
</organism>
<sequence>MKEGDAMNIFIIGANGRVAQELTKRLVTAGHTVYAGVRDLAKVQKSQQVKPVPFNLQDAVEDLDEKLKGMDAVYFLAGSRGKDLLQTDAFGAVKSMQAAEQVGVKRYILLSSLFATQPEKWNQPGLNQLTNYNIAKFFADNHLINQTKLDYTIVQPGGLAEEAGTGLVDFAPEKFGRNPIPDVAEVLEKLLQYPNTKNKVIQMLSGTEPIDAGMAKL</sequence>
<comment type="caution">
    <text evidence="2">The sequence shown here is derived from an EMBL/GenBank/DDBJ whole genome shotgun (WGS) entry which is preliminary data.</text>
</comment>
<dbReference type="Gene3D" id="3.40.50.720">
    <property type="entry name" value="NAD(P)-binding Rossmann-like Domain"/>
    <property type="match status" value="1"/>
</dbReference>
<feature type="domain" description="NAD(P)-binding" evidence="1">
    <location>
        <begin position="13"/>
        <end position="192"/>
    </location>
</feature>
<dbReference type="AlphaFoldDB" id="U2KTC9"/>
<dbReference type="PANTHER" id="PTHR15020:SF50">
    <property type="entry name" value="UPF0659 PROTEIN YMR090W"/>
    <property type="match status" value="1"/>
</dbReference>
<evidence type="ECO:0000313" key="2">
    <source>
        <dbReference type="EMBL" id="ERJ78088.1"/>
    </source>
</evidence>
<proteinExistence type="predicted"/>
<evidence type="ECO:0000259" key="1">
    <source>
        <dbReference type="Pfam" id="PF13460"/>
    </source>
</evidence>
<reference evidence="2 3" key="1">
    <citation type="submission" date="2013-06" db="EMBL/GenBank/DDBJ databases">
        <authorList>
            <person name="Weinstock G."/>
            <person name="Sodergren E."/>
            <person name="Lobos E.A."/>
            <person name="Fulton L."/>
            <person name="Fulton R."/>
            <person name="Courtney L."/>
            <person name="Fronick C."/>
            <person name="O'Laughlin M."/>
            <person name="Godfrey J."/>
            <person name="Wilson R.M."/>
            <person name="Miner T."/>
            <person name="Farmer C."/>
            <person name="Delehaunty K."/>
            <person name="Cordes M."/>
            <person name="Minx P."/>
            <person name="Tomlinson C."/>
            <person name="Chen J."/>
            <person name="Wollam A."/>
            <person name="Pepin K.H."/>
            <person name="Bhonagiri V."/>
            <person name="Zhang X."/>
            <person name="Warren W."/>
            <person name="Mitreva M."/>
            <person name="Mardis E.R."/>
            <person name="Wilson R.K."/>
        </authorList>
    </citation>
    <scope>NUCLEOTIDE SEQUENCE [LARGE SCALE GENOMIC DNA]</scope>
    <source>
        <strain evidence="2 3">W1703</strain>
    </source>
</reference>
<dbReference type="HOGENOM" id="CLU_025711_1_2_9"/>